<feature type="transmembrane region" description="Helical" evidence="1">
    <location>
        <begin position="892"/>
        <end position="912"/>
    </location>
</feature>
<dbReference type="SUPFAM" id="SSF82714">
    <property type="entry name" value="Multidrug efflux transporter AcrB TolC docking domain, DN and DC subdomains"/>
    <property type="match status" value="2"/>
</dbReference>
<dbReference type="Gene3D" id="3.30.70.1440">
    <property type="entry name" value="Multidrug efflux transporter AcrB pore domain"/>
    <property type="match status" value="1"/>
</dbReference>
<dbReference type="EMBL" id="SJPR01000004">
    <property type="protein sequence ID" value="TWT95806.1"/>
    <property type="molecule type" value="Genomic_DNA"/>
</dbReference>
<reference evidence="2 3" key="1">
    <citation type="submission" date="2019-02" db="EMBL/GenBank/DDBJ databases">
        <title>Deep-cultivation of Planctomycetes and their phenomic and genomic characterization uncovers novel biology.</title>
        <authorList>
            <person name="Wiegand S."/>
            <person name="Jogler M."/>
            <person name="Boedeker C."/>
            <person name="Pinto D."/>
            <person name="Vollmers J."/>
            <person name="Rivas-Marin E."/>
            <person name="Kohn T."/>
            <person name="Peeters S.H."/>
            <person name="Heuer A."/>
            <person name="Rast P."/>
            <person name="Oberbeckmann S."/>
            <person name="Bunk B."/>
            <person name="Jeske O."/>
            <person name="Meyerdierks A."/>
            <person name="Storesund J.E."/>
            <person name="Kallscheuer N."/>
            <person name="Luecker S."/>
            <person name="Lage O.M."/>
            <person name="Pohl T."/>
            <person name="Merkel B.J."/>
            <person name="Hornburger P."/>
            <person name="Mueller R.-W."/>
            <person name="Bruemmer F."/>
            <person name="Labrenz M."/>
            <person name="Spormann A.M."/>
            <person name="Op Den Camp H."/>
            <person name="Overmann J."/>
            <person name="Amann R."/>
            <person name="Jetten M.S.M."/>
            <person name="Mascher T."/>
            <person name="Medema M.H."/>
            <person name="Devos D.P."/>
            <person name="Kaster A.-K."/>
            <person name="Ovreas L."/>
            <person name="Rohde M."/>
            <person name="Galperin M.Y."/>
            <person name="Jogler C."/>
        </authorList>
    </citation>
    <scope>NUCLEOTIDE SEQUENCE [LARGE SCALE GENOMIC DNA]</scope>
    <source>
        <strain evidence="2 3">Pla108</strain>
    </source>
</reference>
<feature type="transmembrane region" description="Helical" evidence="1">
    <location>
        <begin position="426"/>
        <end position="445"/>
    </location>
</feature>
<dbReference type="OrthoDB" id="9757876at2"/>
<sequence length="1118" mass="120601">MKISDAAIERPRMVLVGTIIVLLLAVYAAMFTPVQLGPAITKAVVLVAIPYPDAKPTETENEIVRKVEDALTELQSVDFIASTSMRGSAVTQVVFLDGVTPDEGRREVKDLIDRVRNELPAGREVQPFVTDIDFENMPLMLLNIRAPAGFDERSLKTIAEDVQEQIETVDGVANTQLFGGKEREVQVNVDPDLSHEYGVTLSQLRQALAAFHAEVPAGSFETADFNRSVRNETKLRGVDDIAEAVIRNQEGRVIRVKDVAEVVDGYRRVLNGAEFDGEPGAVIIVNKEAGINTLGAARAVKAMVENLREQYPDLRFDTTRDASGEIWVMFRVLGSSAIFGAMLVLIILAWTMGLRISVLVLTAIPFSMAVALVFLYAAGIPVSNMVVFSFILVLGMVVDGAIIVAENIHRHIERGEDPVEAAKTGIAEVGIPVIAADLTTIAAFLPMLLVPGIMGDFMSVMPKVVSVALAGSILVDHFIIPTLAARWYRKREVEHVPTVDANGVAMRVRPKLDPFTKAYAGVLKFSLENRVFVLVWMLIACWGAKLLIGELGFKFFPSSDRGQFIVKYELPLGYSVDQTLAASRVITEPLRRWEATGALQHYVTSVGSSGALAMRVDEDAAAGPEFGQVQVQMLPPMDRNVTQGEVIHYLRENIQPLPGMIFSVEEVEDGPPGGAEVSVRLTGKDLDQLGAIVERITARIAEIDGTVDVSTDYRPDAPELVVEPKSDIIGLFGMTDAMVAEAVQIAIAGDNRIQITLDDEDVDLRIQLAPEHQRSPKELGRVMLTGAGGQMTTIGSVADLSRGSGLFSINRYDRNRAVVAKCNVDDPRTPAEVFALLAKDILPDLGFRPVEGGAKTIEGFSKAYFGGSATPAEGLQAEFTGENDERDKNFGYLLWSMLLAVVLITAILAIQFNSFRQSAIVMTAVPLSFIGVVLGMWACGFPFSLATFIGLVALTGIVVNDAIVLVDFTNQARARGMGVNHALMEAGINRLRPVLLTTVTTIGGLLPLLLNISGGAEFWQPLTGAVIFGLGFATILTLVVIPCCYLLAYNIPVWIWTAFATLFLAAICFSVGSASSSSEVIGSLASAVILVGGGAIVTGMLIRTLRNGEPAIWVSNPA</sequence>
<dbReference type="Pfam" id="PF00873">
    <property type="entry name" value="ACR_tran"/>
    <property type="match status" value="2"/>
</dbReference>
<gene>
    <name evidence="2" type="primary">mdtC</name>
    <name evidence="2" type="ORF">Pla108_28830</name>
</gene>
<evidence type="ECO:0000313" key="3">
    <source>
        <dbReference type="Proteomes" id="UP000317421"/>
    </source>
</evidence>
<name>A0A5C6A8M1_9BACT</name>
<feature type="transmembrane region" description="Helical" evidence="1">
    <location>
        <begin position="943"/>
        <end position="966"/>
    </location>
</feature>
<keyword evidence="1" id="KW-1133">Transmembrane helix</keyword>
<keyword evidence="3" id="KW-1185">Reference proteome</keyword>
<dbReference type="Gene3D" id="3.30.2090.10">
    <property type="entry name" value="Multidrug efflux transporter AcrB TolC docking domain, DN and DC subdomains"/>
    <property type="match status" value="2"/>
</dbReference>
<feature type="transmembrane region" description="Helical" evidence="1">
    <location>
        <begin position="919"/>
        <end position="937"/>
    </location>
</feature>
<dbReference type="SUPFAM" id="SSF82693">
    <property type="entry name" value="Multidrug efflux transporter AcrB pore domain, PN1, PN2, PC1 and PC2 subdomains"/>
    <property type="match status" value="3"/>
</dbReference>
<dbReference type="PANTHER" id="PTHR32063:SF24">
    <property type="entry name" value="CATION EFFLUX SYSTEM (ACRB_ACRD_ACRF FAMILY)"/>
    <property type="match status" value="1"/>
</dbReference>
<dbReference type="Gene3D" id="1.20.1640.10">
    <property type="entry name" value="Multidrug efflux transporter AcrB transmembrane domain"/>
    <property type="match status" value="2"/>
</dbReference>
<feature type="transmembrane region" description="Helical" evidence="1">
    <location>
        <begin position="994"/>
        <end position="1013"/>
    </location>
</feature>
<feature type="transmembrane region" description="Helical" evidence="1">
    <location>
        <begin position="358"/>
        <end position="379"/>
    </location>
</feature>
<dbReference type="RefSeq" id="WP_146445621.1">
    <property type="nucleotide sequence ID" value="NZ_SJPR01000004.1"/>
</dbReference>
<feature type="transmembrane region" description="Helical" evidence="1">
    <location>
        <begin position="531"/>
        <end position="553"/>
    </location>
</feature>
<feature type="transmembrane region" description="Helical" evidence="1">
    <location>
        <begin position="326"/>
        <end position="351"/>
    </location>
</feature>
<dbReference type="PRINTS" id="PR00702">
    <property type="entry name" value="ACRIFLAVINRP"/>
</dbReference>
<protein>
    <submittedName>
        <fullName evidence="2">Multidrug resistance protein MdtC</fullName>
    </submittedName>
</protein>
<dbReference type="GO" id="GO:0005886">
    <property type="term" value="C:plasma membrane"/>
    <property type="evidence" value="ECO:0007669"/>
    <property type="project" value="TreeGrafter"/>
</dbReference>
<dbReference type="SUPFAM" id="SSF82866">
    <property type="entry name" value="Multidrug efflux transporter AcrB transmembrane domain"/>
    <property type="match status" value="2"/>
</dbReference>
<dbReference type="Gene3D" id="3.30.70.1430">
    <property type="entry name" value="Multidrug efflux transporter AcrB pore domain"/>
    <property type="match status" value="2"/>
</dbReference>
<keyword evidence="1" id="KW-0472">Membrane</keyword>
<feature type="transmembrane region" description="Helical" evidence="1">
    <location>
        <begin position="1054"/>
        <end position="1074"/>
    </location>
</feature>
<dbReference type="GO" id="GO:0042910">
    <property type="term" value="F:xenobiotic transmembrane transporter activity"/>
    <property type="evidence" value="ECO:0007669"/>
    <property type="project" value="TreeGrafter"/>
</dbReference>
<evidence type="ECO:0000256" key="1">
    <source>
        <dbReference type="SAM" id="Phobius"/>
    </source>
</evidence>
<evidence type="ECO:0000313" key="2">
    <source>
        <dbReference type="EMBL" id="TWT95806.1"/>
    </source>
</evidence>
<keyword evidence="1" id="KW-0812">Transmembrane</keyword>
<dbReference type="InterPro" id="IPR027463">
    <property type="entry name" value="AcrB_DN_DC_subdom"/>
</dbReference>
<dbReference type="PANTHER" id="PTHR32063">
    <property type="match status" value="1"/>
</dbReference>
<dbReference type="InterPro" id="IPR001036">
    <property type="entry name" value="Acrflvin-R"/>
</dbReference>
<comment type="caution">
    <text evidence="2">The sequence shown here is derived from an EMBL/GenBank/DDBJ whole genome shotgun (WGS) entry which is preliminary data.</text>
</comment>
<feature type="transmembrane region" description="Helical" evidence="1">
    <location>
        <begin position="1025"/>
        <end position="1047"/>
    </location>
</feature>
<dbReference type="Gene3D" id="3.30.70.1320">
    <property type="entry name" value="Multidrug efflux transporter AcrB pore domain like"/>
    <property type="match status" value="1"/>
</dbReference>
<accession>A0A5C6A8M1</accession>
<proteinExistence type="predicted"/>
<dbReference type="Proteomes" id="UP000317421">
    <property type="component" value="Unassembled WGS sequence"/>
</dbReference>
<feature type="transmembrane region" description="Helical" evidence="1">
    <location>
        <begin position="385"/>
        <end position="405"/>
    </location>
</feature>
<feature type="transmembrane region" description="Helical" evidence="1">
    <location>
        <begin position="1080"/>
        <end position="1102"/>
    </location>
</feature>
<organism evidence="2 3">
    <name type="scientific">Botrimarina colliarenosi</name>
    <dbReference type="NCBI Taxonomy" id="2528001"/>
    <lineage>
        <taxon>Bacteria</taxon>
        <taxon>Pseudomonadati</taxon>
        <taxon>Planctomycetota</taxon>
        <taxon>Planctomycetia</taxon>
        <taxon>Pirellulales</taxon>
        <taxon>Lacipirellulaceae</taxon>
        <taxon>Botrimarina</taxon>
    </lineage>
</organism>
<dbReference type="AlphaFoldDB" id="A0A5C6A8M1"/>
<feature type="transmembrane region" description="Helical" evidence="1">
    <location>
        <begin position="465"/>
        <end position="485"/>
    </location>
</feature>